<comment type="similarity">
    <text evidence="1">Belongs to the glycosyl hydrolase 43 family.</text>
</comment>
<protein>
    <submittedName>
        <fullName evidence="6">Discoidin domain-containing protein</fullName>
    </submittedName>
</protein>
<evidence type="ECO:0000259" key="5">
    <source>
        <dbReference type="Pfam" id="PF00754"/>
    </source>
</evidence>
<dbReference type="InterPro" id="IPR023296">
    <property type="entry name" value="Glyco_hydro_beta-prop_sf"/>
</dbReference>
<feature type="signal peptide" evidence="4">
    <location>
        <begin position="1"/>
        <end position="28"/>
    </location>
</feature>
<comment type="caution">
    <text evidence="6">The sequence shown here is derived from an EMBL/GenBank/DDBJ whole genome shotgun (WGS) entry which is preliminary data.</text>
</comment>
<accession>A0ABR9MXT1</accession>
<reference evidence="6 7" key="1">
    <citation type="submission" date="2020-10" db="EMBL/GenBank/DDBJ databases">
        <title>Myceligenerans pegani sp. nov., an endophytic actinomycete isolated from Peganum harmala L. in Xinjiang, China.</title>
        <authorList>
            <person name="Xin L."/>
        </authorList>
    </citation>
    <scope>NUCLEOTIDE SEQUENCE [LARGE SCALE GENOMIC DNA]</scope>
    <source>
        <strain evidence="6 7">TRM65318</strain>
    </source>
</reference>
<dbReference type="PANTHER" id="PTHR22925:SF3">
    <property type="entry name" value="GLYCOSYL HYDROLASE FAMILY PROTEIN 43"/>
    <property type="match status" value="1"/>
</dbReference>
<evidence type="ECO:0000256" key="1">
    <source>
        <dbReference type="ARBA" id="ARBA00009865"/>
    </source>
</evidence>
<sequence length="944" mass="101991">MLRANKTAAIGCALTGALVVSLAAPVSADVPEGEPTTYDAYPAILDPGSGAEDYFQPYWFDDNGRHIQAHGGQVVSVSAEDLEVDAGGIVESEEDGETVYYWYGEDRSNGYFGSPGVHAYKSYDTRNWIDQGVVLRSVSSAAELESDYFDDLYDTVDDAGEPRQERIDELNYHLNTNEAADHTTIFERPKVLYNESTDQWVLWWHSDGQTTPGGSMYARSMAGVAVSDSPTGPFRMTGVYRMPNRENYRDCISAAVPGQARDMTVFQDDDGTAYIVYSSEENRTLYVAELDASYTNVTHTTDVDQADAGQYSEDGRYPYLFADGTAEAPVRGEDFQIVKECGILEAPALFRHGGKYYTVASGATGWSPNPETYYTADSLFGTWIRGVEADDPYENVLYNAIPEGGDGLLSVGDARRTSFGSQSTDVLDLGGGRFVYMGDRWNSGAADSTYVWLPITVGENGRAEMRNPATEDPARWADGWDASYWDDKGLGTKIWSVADDGLPDRVAPGEDFGDRLPATVPVTVDGVTTDVAVTWDATSYDVLGPQTITGTLAPDADFAPGRTFTRTIDVHREGVTNLAPEAAVTASSRQGLAATLVDGNVQGKGWDDWSSSGYPLSSTLSFTWPLAQRPEQVVVHTYKDGSGATWPSTIAAEYLDASGEWTPAEVSVDLAQDPSSPAPVAALDVSDVPATHGLRLRLTTETTTWQSVSEVQIWGADDVVDLCRADGTTVSATFHQTEWETLPPGNACDGDASTTWSTWSESDKQDEVSFTVEPTDDHVVDRIGFTNIEGTITALTVEYRDDAGTWHPTTAQDVAPSANGVPTSIAFDPVVASAVRITFRTPGSYLKLPALAVGTAVSELEPGASARCVGRKAWLVVKVRNAGDERARVVVDTEYGTKTLRHVRPGRTAWAPLRTRETAIPAGEAVVTSADRQVTVGYPATTCD</sequence>
<organism evidence="6 7">
    <name type="scientific">Myceligenerans pegani</name>
    <dbReference type="NCBI Taxonomy" id="2776917"/>
    <lineage>
        <taxon>Bacteria</taxon>
        <taxon>Bacillati</taxon>
        <taxon>Actinomycetota</taxon>
        <taxon>Actinomycetes</taxon>
        <taxon>Micrococcales</taxon>
        <taxon>Promicromonosporaceae</taxon>
        <taxon>Myceligenerans</taxon>
    </lineage>
</organism>
<evidence type="ECO:0000313" key="7">
    <source>
        <dbReference type="Proteomes" id="UP000625527"/>
    </source>
</evidence>
<name>A0ABR9MXT1_9MICO</name>
<dbReference type="Proteomes" id="UP000625527">
    <property type="component" value="Unassembled WGS sequence"/>
</dbReference>
<dbReference type="SUPFAM" id="SSF75005">
    <property type="entry name" value="Arabinanase/levansucrase/invertase"/>
    <property type="match status" value="1"/>
</dbReference>
<dbReference type="InterPro" id="IPR006710">
    <property type="entry name" value="Glyco_hydro_43"/>
</dbReference>
<keyword evidence="4" id="KW-0732">Signal</keyword>
<dbReference type="Gene3D" id="2.115.10.20">
    <property type="entry name" value="Glycosyl hydrolase domain, family 43"/>
    <property type="match status" value="1"/>
</dbReference>
<keyword evidence="7" id="KW-1185">Reference proteome</keyword>
<dbReference type="CDD" id="cd18825">
    <property type="entry name" value="GH43_CtGH43-like"/>
    <property type="match status" value="1"/>
</dbReference>
<keyword evidence="2" id="KW-0378">Hydrolase</keyword>
<dbReference type="SUPFAM" id="SSF49785">
    <property type="entry name" value="Galactose-binding domain-like"/>
    <property type="match status" value="1"/>
</dbReference>
<dbReference type="InterPro" id="IPR000421">
    <property type="entry name" value="FA58C"/>
</dbReference>
<dbReference type="EMBL" id="JADAQT010000065">
    <property type="protein sequence ID" value="MBE1875587.1"/>
    <property type="molecule type" value="Genomic_DNA"/>
</dbReference>
<keyword evidence="3" id="KW-0326">Glycosidase</keyword>
<evidence type="ECO:0000256" key="4">
    <source>
        <dbReference type="SAM" id="SignalP"/>
    </source>
</evidence>
<dbReference type="Pfam" id="PF00754">
    <property type="entry name" value="F5_F8_type_C"/>
    <property type="match status" value="1"/>
</dbReference>
<feature type="chain" id="PRO_5045518943" evidence="4">
    <location>
        <begin position="29"/>
        <end position="944"/>
    </location>
</feature>
<dbReference type="Pfam" id="PF04616">
    <property type="entry name" value="Glyco_hydro_43"/>
    <property type="match status" value="1"/>
</dbReference>
<evidence type="ECO:0000256" key="3">
    <source>
        <dbReference type="ARBA" id="ARBA00023295"/>
    </source>
</evidence>
<gene>
    <name evidence="6" type="ORF">IHE71_07685</name>
</gene>
<evidence type="ECO:0000313" key="6">
    <source>
        <dbReference type="EMBL" id="MBE1875587.1"/>
    </source>
</evidence>
<dbReference type="PANTHER" id="PTHR22925">
    <property type="entry name" value="GLYCOSYL HYDROLASE 43 FAMILY MEMBER"/>
    <property type="match status" value="1"/>
</dbReference>
<dbReference type="InterPro" id="IPR008979">
    <property type="entry name" value="Galactose-bd-like_sf"/>
</dbReference>
<feature type="domain" description="F5/8 type C" evidence="5">
    <location>
        <begin position="733"/>
        <end position="841"/>
    </location>
</feature>
<dbReference type="Gene3D" id="2.60.120.260">
    <property type="entry name" value="Galactose-binding domain-like"/>
    <property type="match status" value="2"/>
</dbReference>
<evidence type="ECO:0000256" key="2">
    <source>
        <dbReference type="ARBA" id="ARBA00022801"/>
    </source>
</evidence>
<proteinExistence type="inferred from homology"/>